<dbReference type="Proteomes" id="UP000198680">
    <property type="component" value="Unassembled WGS sequence"/>
</dbReference>
<organism evidence="2 3">
    <name type="scientific">Geodermatophilus siccatus</name>
    <dbReference type="NCBI Taxonomy" id="1137991"/>
    <lineage>
        <taxon>Bacteria</taxon>
        <taxon>Bacillati</taxon>
        <taxon>Actinomycetota</taxon>
        <taxon>Actinomycetes</taxon>
        <taxon>Geodermatophilales</taxon>
        <taxon>Geodermatophilaceae</taxon>
        <taxon>Geodermatophilus</taxon>
    </lineage>
</organism>
<proteinExistence type="predicted"/>
<protein>
    <submittedName>
        <fullName evidence="2">Uncharacterized protein</fullName>
    </submittedName>
</protein>
<name>A0A1G9NFG8_9ACTN</name>
<evidence type="ECO:0000256" key="1">
    <source>
        <dbReference type="SAM" id="MobiDB-lite"/>
    </source>
</evidence>
<dbReference type="EMBL" id="FNHE01000002">
    <property type="protein sequence ID" value="SDL85252.1"/>
    <property type="molecule type" value="Genomic_DNA"/>
</dbReference>
<gene>
    <name evidence="2" type="ORF">SAMN05660642_01018</name>
</gene>
<evidence type="ECO:0000313" key="2">
    <source>
        <dbReference type="EMBL" id="SDL85252.1"/>
    </source>
</evidence>
<keyword evidence="3" id="KW-1185">Reference proteome</keyword>
<reference evidence="3" key="1">
    <citation type="submission" date="2016-10" db="EMBL/GenBank/DDBJ databases">
        <authorList>
            <person name="Varghese N."/>
            <person name="Submissions S."/>
        </authorList>
    </citation>
    <scope>NUCLEOTIDE SEQUENCE [LARGE SCALE GENOMIC DNA]</scope>
    <source>
        <strain evidence="3">DSM 45419</strain>
    </source>
</reference>
<evidence type="ECO:0000313" key="3">
    <source>
        <dbReference type="Proteomes" id="UP000198680"/>
    </source>
</evidence>
<sequence>MNAGRGDEPVVARVVPEAGSSVAELLGMSLGLDVWERHADFLVVAAPESRLGELERRRLARVDRWATVADYVTRMQTRPPAEDGGGAPPEDDERTR</sequence>
<feature type="region of interest" description="Disordered" evidence="1">
    <location>
        <begin position="73"/>
        <end position="96"/>
    </location>
</feature>
<accession>A0A1G9NFG8</accession>
<dbReference type="AlphaFoldDB" id="A0A1G9NFG8"/>
<dbReference type="OrthoDB" id="8450472at2"/>
<dbReference type="RefSeq" id="WP_091214635.1">
    <property type="nucleotide sequence ID" value="NZ_FNHE01000002.1"/>
</dbReference>